<sequence>MVTHADTSGPVAAAAPVAGTTTALAATIAVAASKVADRRERVPILAPSRVGREARQVQVDLSHIIVLLRGGSVSRNSSVSPVVIHLLRRGAGRVRN</sequence>
<accession>A0ABM8G1J9</accession>
<gene>
    <name evidence="2" type="ORF">GCM10025865_12740</name>
</gene>
<keyword evidence="1" id="KW-0812">Transmembrane</keyword>
<evidence type="ECO:0000313" key="2">
    <source>
        <dbReference type="EMBL" id="BDZ41975.1"/>
    </source>
</evidence>
<keyword evidence="1" id="KW-1133">Transmembrane helix</keyword>
<name>A0ABM8G1J9_9CELL</name>
<organism evidence="2 3">
    <name type="scientific">Paraoerskovia sediminicola</name>
    <dbReference type="NCBI Taxonomy" id="1138587"/>
    <lineage>
        <taxon>Bacteria</taxon>
        <taxon>Bacillati</taxon>
        <taxon>Actinomycetota</taxon>
        <taxon>Actinomycetes</taxon>
        <taxon>Micrococcales</taxon>
        <taxon>Cellulomonadaceae</taxon>
        <taxon>Paraoerskovia</taxon>
    </lineage>
</organism>
<keyword evidence="3" id="KW-1185">Reference proteome</keyword>
<dbReference type="RefSeq" id="WP_286219045.1">
    <property type="nucleotide sequence ID" value="NZ_AP027729.1"/>
</dbReference>
<evidence type="ECO:0008006" key="4">
    <source>
        <dbReference type="Google" id="ProtNLM"/>
    </source>
</evidence>
<feature type="transmembrane region" description="Helical" evidence="1">
    <location>
        <begin position="12"/>
        <end position="32"/>
    </location>
</feature>
<evidence type="ECO:0000256" key="1">
    <source>
        <dbReference type="SAM" id="Phobius"/>
    </source>
</evidence>
<dbReference type="EMBL" id="AP027729">
    <property type="protein sequence ID" value="BDZ41975.1"/>
    <property type="molecule type" value="Genomic_DNA"/>
</dbReference>
<protein>
    <recommendedName>
        <fullName evidence="4">Secreted protein</fullName>
    </recommendedName>
</protein>
<reference evidence="3" key="1">
    <citation type="journal article" date="2019" name="Int. J. Syst. Evol. Microbiol.">
        <title>The Global Catalogue of Microorganisms (GCM) 10K type strain sequencing project: providing services to taxonomists for standard genome sequencing and annotation.</title>
        <authorList>
            <consortium name="The Broad Institute Genomics Platform"/>
            <consortium name="The Broad Institute Genome Sequencing Center for Infectious Disease"/>
            <person name="Wu L."/>
            <person name="Ma J."/>
        </authorList>
    </citation>
    <scope>NUCLEOTIDE SEQUENCE [LARGE SCALE GENOMIC DNA]</scope>
    <source>
        <strain evidence="3">NBRC 108565</strain>
    </source>
</reference>
<dbReference type="Proteomes" id="UP001321475">
    <property type="component" value="Chromosome"/>
</dbReference>
<proteinExistence type="predicted"/>
<evidence type="ECO:0000313" key="3">
    <source>
        <dbReference type="Proteomes" id="UP001321475"/>
    </source>
</evidence>
<keyword evidence="1" id="KW-0472">Membrane</keyword>